<protein>
    <recommendedName>
        <fullName evidence="4">Conjugal transfer entry exclusion protein TraS</fullName>
    </recommendedName>
</protein>
<keyword evidence="3" id="KW-1185">Reference proteome</keyword>
<comment type="caution">
    <text evidence="2">The sequence shown here is derived from an EMBL/GenBank/DDBJ whole genome shotgun (WGS) entry which is preliminary data.</text>
</comment>
<keyword evidence="1" id="KW-0812">Transmembrane</keyword>
<accession>A0ABS6VJ94</accession>
<reference evidence="2 3" key="1">
    <citation type="submission" date="2021-07" db="EMBL/GenBank/DDBJ databases">
        <title>A novel phosphonate cluster across the Pantoea species complex is important for pathogenicity in onion.</title>
        <authorList>
            <person name="Zhao M."/>
            <person name="Stice S."/>
            <person name="Shin G.Y."/>
            <person name="Coutinho T."/>
            <person name="Gitaitis R."/>
            <person name="Kvitko B."/>
            <person name="Dutta B."/>
        </authorList>
    </citation>
    <scope>NUCLEOTIDE SEQUENCE [LARGE SCALE GENOMIC DNA]</scope>
    <source>
        <strain evidence="2 3">BD 382</strain>
    </source>
</reference>
<dbReference type="Proteomes" id="UP001197236">
    <property type="component" value="Unassembled WGS sequence"/>
</dbReference>
<feature type="transmembrane region" description="Helical" evidence="1">
    <location>
        <begin position="77"/>
        <end position="101"/>
    </location>
</feature>
<feature type="transmembrane region" description="Helical" evidence="1">
    <location>
        <begin position="33"/>
        <end position="57"/>
    </location>
</feature>
<evidence type="ECO:0000313" key="3">
    <source>
        <dbReference type="Proteomes" id="UP001197236"/>
    </source>
</evidence>
<name>A0ABS6VJ94_9GAMM</name>
<proteinExistence type="predicted"/>
<dbReference type="EMBL" id="JAHVXZ010000016">
    <property type="protein sequence ID" value="MBW1259417.1"/>
    <property type="molecule type" value="Genomic_DNA"/>
</dbReference>
<keyword evidence="1" id="KW-0472">Membrane</keyword>
<feature type="transmembrane region" description="Helical" evidence="1">
    <location>
        <begin position="122"/>
        <end position="140"/>
    </location>
</feature>
<dbReference type="RefSeq" id="WP_029571044.1">
    <property type="nucleotide sequence ID" value="NZ_CP193912.1"/>
</dbReference>
<keyword evidence="1" id="KW-1133">Transmembrane helix</keyword>
<evidence type="ECO:0000313" key="2">
    <source>
        <dbReference type="EMBL" id="MBW1259417.1"/>
    </source>
</evidence>
<organism evidence="2 3">
    <name type="scientific">Pantoea allii</name>
    <dbReference type="NCBI Taxonomy" id="574096"/>
    <lineage>
        <taxon>Bacteria</taxon>
        <taxon>Pseudomonadati</taxon>
        <taxon>Pseudomonadota</taxon>
        <taxon>Gammaproteobacteria</taxon>
        <taxon>Enterobacterales</taxon>
        <taxon>Erwiniaceae</taxon>
        <taxon>Pantoea</taxon>
    </lineage>
</organism>
<gene>
    <name evidence="2" type="ORF">KYI95_19790</name>
</gene>
<sequence length="189" mass="20848">MSNLTVADVNSDVEMLMSSFSSGDRLLPSSSHLFKISLAVPSFAFALSLVGDALGYLSLAREQHSIIGYYYYILSDGWAVLLPTFILGLFFAFMVYNNLMTYMAVPKNVREKSVILLHLKKIVQRTIAVFAFLMFVAALASSYVSWAVLTIPVLMMVLFFSVNIIVSSEINRLGAGVALEKVSALLKKI</sequence>
<feature type="transmembrane region" description="Helical" evidence="1">
    <location>
        <begin position="146"/>
        <end position="166"/>
    </location>
</feature>
<evidence type="ECO:0000256" key="1">
    <source>
        <dbReference type="SAM" id="Phobius"/>
    </source>
</evidence>
<evidence type="ECO:0008006" key="4">
    <source>
        <dbReference type="Google" id="ProtNLM"/>
    </source>
</evidence>